<dbReference type="EMBL" id="JAHHHN010000003">
    <property type="protein sequence ID" value="MBW4560891.1"/>
    <property type="molecule type" value="Genomic_DNA"/>
</dbReference>
<dbReference type="CDD" id="cd00431">
    <property type="entry name" value="cysteine_hydrolases"/>
    <property type="match status" value="1"/>
</dbReference>
<proteinExistence type="predicted"/>
<accession>A0A951PVW9</accession>
<dbReference type="InterPro" id="IPR036380">
    <property type="entry name" value="Isochorismatase-like_sf"/>
</dbReference>
<feature type="domain" description="Isochorismatase-like" evidence="2">
    <location>
        <begin position="5"/>
        <end position="155"/>
    </location>
</feature>
<gene>
    <name evidence="3" type="ORF">KME32_06965</name>
</gene>
<dbReference type="InterPro" id="IPR050272">
    <property type="entry name" value="Isochorismatase-like_hydrls"/>
</dbReference>
<protein>
    <submittedName>
        <fullName evidence="3">Cysteine hydrolase</fullName>
    </submittedName>
</protein>
<dbReference type="PANTHER" id="PTHR43540">
    <property type="entry name" value="PEROXYUREIDOACRYLATE/UREIDOACRYLATE AMIDOHYDROLASE-RELATED"/>
    <property type="match status" value="1"/>
</dbReference>
<keyword evidence="1 3" id="KW-0378">Hydrolase</keyword>
<dbReference type="PANTHER" id="PTHR43540:SF6">
    <property type="entry name" value="ISOCHORISMATASE-LIKE DOMAIN-CONTAINING PROTEIN"/>
    <property type="match status" value="1"/>
</dbReference>
<name>A0A951PVW9_9NOST</name>
<comment type="caution">
    <text evidence="3">The sequence shown here is derived from an EMBL/GenBank/DDBJ whole genome shotgun (WGS) entry which is preliminary data.</text>
</comment>
<dbReference type="GO" id="GO:0016787">
    <property type="term" value="F:hydrolase activity"/>
    <property type="evidence" value="ECO:0007669"/>
    <property type="project" value="UniProtKB-KW"/>
</dbReference>
<dbReference type="Pfam" id="PF00857">
    <property type="entry name" value="Isochorismatase"/>
    <property type="match status" value="1"/>
</dbReference>
<dbReference type="Gene3D" id="3.40.50.850">
    <property type="entry name" value="Isochorismatase-like"/>
    <property type="match status" value="1"/>
</dbReference>
<evidence type="ECO:0000259" key="2">
    <source>
        <dbReference type="Pfam" id="PF00857"/>
    </source>
</evidence>
<sequence>MSEPLIIVDVQSGFINEFTHHIPQRVARLIQRDDYAPVLFTRFINAPDGPYQKFLDWHSCANEPEINIAPELQPWVQPEIVFSKLGLCGIPHELAHYLHQQCFKRVFIVGIDTDMCVLKIAMDFFDIGIEPIVLTDCCASTAGLQAHLAGLAVLSRNIGAFRLREAGLSEGSLAAPVENPRKC</sequence>
<reference evidence="3" key="2">
    <citation type="journal article" date="2022" name="Microbiol. Resour. Announc.">
        <title>Metagenome Sequencing to Explore Phylogenomics of Terrestrial Cyanobacteria.</title>
        <authorList>
            <person name="Ward R.D."/>
            <person name="Stajich J.E."/>
            <person name="Johansen J.R."/>
            <person name="Huntemann M."/>
            <person name="Clum A."/>
            <person name="Foster B."/>
            <person name="Foster B."/>
            <person name="Roux S."/>
            <person name="Palaniappan K."/>
            <person name="Varghese N."/>
            <person name="Mukherjee S."/>
            <person name="Reddy T.B.K."/>
            <person name="Daum C."/>
            <person name="Copeland A."/>
            <person name="Chen I.A."/>
            <person name="Ivanova N.N."/>
            <person name="Kyrpides N.C."/>
            <person name="Shapiro N."/>
            <person name="Eloe-Fadrosh E.A."/>
            <person name="Pietrasiak N."/>
        </authorList>
    </citation>
    <scope>NUCLEOTIDE SEQUENCE</scope>
    <source>
        <strain evidence="3">JT2-VF2</strain>
    </source>
</reference>
<organism evidence="3 4">
    <name type="scientific">Mojavia pulchra JT2-VF2</name>
    <dbReference type="NCBI Taxonomy" id="287848"/>
    <lineage>
        <taxon>Bacteria</taxon>
        <taxon>Bacillati</taxon>
        <taxon>Cyanobacteriota</taxon>
        <taxon>Cyanophyceae</taxon>
        <taxon>Nostocales</taxon>
        <taxon>Nostocaceae</taxon>
    </lineage>
</organism>
<reference evidence="3" key="1">
    <citation type="submission" date="2021-05" db="EMBL/GenBank/DDBJ databases">
        <authorList>
            <person name="Pietrasiak N."/>
            <person name="Ward R."/>
            <person name="Stajich J.E."/>
            <person name="Kurbessoian T."/>
        </authorList>
    </citation>
    <scope>NUCLEOTIDE SEQUENCE</scope>
    <source>
        <strain evidence="3">JT2-VF2</strain>
    </source>
</reference>
<dbReference type="SUPFAM" id="SSF52499">
    <property type="entry name" value="Isochorismatase-like hydrolases"/>
    <property type="match status" value="1"/>
</dbReference>
<dbReference type="AlphaFoldDB" id="A0A951PVW9"/>
<evidence type="ECO:0000256" key="1">
    <source>
        <dbReference type="ARBA" id="ARBA00022801"/>
    </source>
</evidence>
<evidence type="ECO:0000313" key="4">
    <source>
        <dbReference type="Proteomes" id="UP000715781"/>
    </source>
</evidence>
<evidence type="ECO:0000313" key="3">
    <source>
        <dbReference type="EMBL" id="MBW4560891.1"/>
    </source>
</evidence>
<dbReference type="Proteomes" id="UP000715781">
    <property type="component" value="Unassembled WGS sequence"/>
</dbReference>
<dbReference type="InterPro" id="IPR000868">
    <property type="entry name" value="Isochorismatase-like_dom"/>
</dbReference>